<keyword evidence="2" id="KW-1185">Reference proteome</keyword>
<comment type="caution">
    <text evidence="1">The sequence shown here is derived from an EMBL/GenBank/DDBJ whole genome shotgun (WGS) entry which is preliminary data.</text>
</comment>
<dbReference type="Proteomes" id="UP001419268">
    <property type="component" value="Unassembled WGS sequence"/>
</dbReference>
<organism evidence="1 2">
    <name type="scientific">Stephania cephalantha</name>
    <dbReference type="NCBI Taxonomy" id="152367"/>
    <lineage>
        <taxon>Eukaryota</taxon>
        <taxon>Viridiplantae</taxon>
        <taxon>Streptophyta</taxon>
        <taxon>Embryophyta</taxon>
        <taxon>Tracheophyta</taxon>
        <taxon>Spermatophyta</taxon>
        <taxon>Magnoliopsida</taxon>
        <taxon>Ranunculales</taxon>
        <taxon>Menispermaceae</taxon>
        <taxon>Menispermoideae</taxon>
        <taxon>Cissampelideae</taxon>
        <taxon>Stephania</taxon>
    </lineage>
</organism>
<dbReference type="AlphaFoldDB" id="A0AAP0F9T1"/>
<protein>
    <submittedName>
        <fullName evidence="1">Uncharacterized protein</fullName>
    </submittedName>
</protein>
<evidence type="ECO:0000313" key="1">
    <source>
        <dbReference type="EMBL" id="KAK9105258.1"/>
    </source>
</evidence>
<evidence type="ECO:0000313" key="2">
    <source>
        <dbReference type="Proteomes" id="UP001419268"/>
    </source>
</evidence>
<gene>
    <name evidence="1" type="ORF">Scep_022102</name>
</gene>
<accession>A0AAP0F9T1</accession>
<sequence>MTRPFLTRHFTVSEGTRNFFRAETMAVSGDFSGVYAAMASHSAPSRRCSLAISRAQVQVMRERRSD</sequence>
<dbReference type="EMBL" id="JBBNAG010000009">
    <property type="protein sequence ID" value="KAK9105258.1"/>
    <property type="molecule type" value="Genomic_DNA"/>
</dbReference>
<proteinExistence type="predicted"/>
<name>A0AAP0F9T1_9MAGN</name>
<reference evidence="1 2" key="1">
    <citation type="submission" date="2024-01" db="EMBL/GenBank/DDBJ databases">
        <title>Genome assemblies of Stephania.</title>
        <authorList>
            <person name="Yang L."/>
        </authorList>
    </citation>
    <scope>NUCLEOTIDE SEQUENCE [LARGE SCALE GENOMIC DNA]</scope>
    <source>
        <strain evidence="1">JXDWG</strain>
        <tissue evidence="1">Leaf</tissue>
    </source>
</reference>